<keyword evidence="5" id="KW-1185">Reference proteome</keyword>
<evidence type="ECO:0000259" key="2">
    <source>
        <dbReference type="PROSITE" id="PS50883"/>
    </source>
</evidence>
<dbReference type="Gene3D" id="3.20.20.450">
    <property type="entry name" value="EAL domain"/>
    <property type="match status" value="1"/>
</dbReference>
<dbReference type="InterPro" id="IPR003018">
    <property type="entry name" value="GAF"/>
</dbReference>
<feature type="transmembrane region" description="Helical" evidence="1">
    <location>
        <begin position="74"/>
        <end position="91"/>
    </location>
</feature>
<evidence type="ECO:0000313" key="5">
    <source>
        <dbReference type="Proteomes" id="UP000239485"/>
    </source>
</evidence>
<dbReference type="Pfam" id="PF01590">
    <property type="entry name" value="GAF"/>
    <property type="match status" value="1"/>
</dbReference>
<evidence type="ECO:0000313" key="4">
    <source>
        <dbReference type="EMBL" id="PPK92483.1"/>
    </source>
</evidence>
<keyword evidence="1" id="KW-0472">Membrane</keyword>
<dbReference type="CDD" id="cd01948">
    <property type="entry name" value="EAL"/>
    <property type="match status" value="1"/>
</dbReference>
<dbReference type="SMART" id="SM00052">
    <property type="entry name" value="EAL"/>
    <property type="match status" value="1"/>
</dbReference>
<dbReference type="SMART" id="SM00267">
    <property type="entry name" value="GGDEF"/>
    <property type="match status" value="1"/>
</dbReference>
<name>A0A2S6IE68_9ACTN</name>
<dbReference type="PANTHER" id="PTHR33121">
    <property type="entry name" value="CYCLIC DI-GMP PHOSPHODIESTERASE PDEF"/>
    <property type="match status" value="1"/>
</dbReference>
<organism evidence="4 5">
    <name type="scientific">Kineococcus xinjiangensis</name>
    <dbReference type="NCBI Taxonomy" id="512762"/>
    <lineage>
        <taxon>Bacteria</taxon>
        <taxon>Bacillati</taxon>
        <taxon>Actinomycetota</taxon>
        <taxon>Actinomycetes</taxon>
        <taxon>Kineosporiales</taxon>
        <taxon>Kineosporiaceae</taxon>
        <taxon>Kineococcus</taxon>
    </lineage>
</organism>
<feature type="transmembrane region" description="Helical" evidence="1">
    <location>
        <begin position="153"/>
        <end position="174"/>
    </location>
</feature>
<keyword evidence="1" id="KW-0812">Transmembrane</keyword>
<dbReference type="SUPFAM" id="SSF55073">
    <property type="entry name" value="Nucleotide cyclase"/>
    <property type="match status" value="1"/>
</dbReference>
<dbReference type="NCBIfam" id="TIGR00254">
    <property type="entry name" value="GGDEF"/>
    <property type="match status" value="1"/>
</dbReference>
<dbReference type="SUPFAM" id="SSF55781">
    <property type="entry name" value="GAF domain-like"/>
    <property type="match status" value="1"/>
</dbReference>
<sequence>MLSGLRARLLSPLALTTALTAATAVSGGALLTLLPQQPLLGTPAGVPAVAVLVVLGVTFVLAELGQVLVEIRRQAYSICLTGVPLLLGLLYCPPQHLLAVRLLAAVATFALQRSPLLKSAFNTSVYLLDTVLVVLLCHLLVGAAPGLSLRTAAGAFAALTVVELLMSALVLLVIRIHHGPLGRSTVLDVLVPVAAVGLVSTTAGFIAAGLLGLGSLGVALLAVFALLVAATYRGYLLLRARHHSLELVQEFVELTSGGAGDGEEFSGRLLDHLRTVLRASRVEFTSALPDGCAGAVRVAVDEHGAVSVVRGDEDAFLLGCAERGAAVVLNSSSPDQAARRWLSANGIGDALVVPLPLDGARGVVVALDRLGDSTAFTAHDLAMLQTLTGHLAVAVRNAQLVGRLRHEATHDRLTGLANRLLLGERMQAALDGDPHGRIAVLLLDLDRFEEVNEALGHLVGDELLQVVAGRLEGLDLRGGTVARLSGDEFAVLLPASPCAEADSLAVVAELEHALAAPVELSGVVLSTSASIGVALSSAGHTADDLLRQADTAMHAAKRDGTGVRAYSADLDEGQVERLVLLPDLRRALERDELDVFYQPKLDLAQGAVTSAEALVRWNHPTLGRLAPDVFIGLAESTGLIERLTHNVLAKALRQCREWQDAGLELSVAVNLSARNVGNPALPARVAAALAEAGVPAHRLTLEITESSVMRDPERALPVLRELEALGVALSLDDFGTGYSSLSYLQRLPVCEVKVDRSFVMGLEVADEARTSAALIRSITGLGASLGLRIVAEGVESAEVLEELRELGCDVIQGYHVGRPLPSAEFDAAVRVLNGVAQEAGAAAPV</sequence>
<accession>A0A2S6IE68</accession>
<feature type="domain" description="EAL" evidence="2">
    <location>
        <begin position="577"/>
        <end position="833"/>
    </location>
</feature>
<dbReference type="RefSeq" id="WP_104434736.1">
    <property type="nucleotide sequence ID" value="NZ_PTJD01000014.1"/>
</dbReference>
<dbReference type="InterPro" id="IPR029787">
    <property type="entry name" value="Nucleotide_cyclase"/>
</dbReference>
<feature type="transmembrane region" description="Helical" evidence="1">
    <location>
        <begin position="213"/>
        <end position="232"/>
    </location>
</feature>
<dbReference type="SUPFAM" id="SSF141868">
    <property type="entry name" value="EAL domain-like"/>
    <property type="match status" value="1"/>
</dbReference>
<feature type="transmembrane region" description="Helical" evidence="1">
    <location>
        <begin position="126"/>
        <end position="147"/>
    </location>
</feature>
<comment type="caution">
    <text evidence="4">The sequence shown here is derived from an EMBL/GenBank/DDBJ whole genome shotgun (WGS) entry which is preliminary data.</text>
</comment>
<dbReference type="Pfam" id="PF00563">
    <property type="entry name" value="EAL"/>
    <property type="match status" value="1"/>
</dbReference>
<dbReference type="SMART" id="SM00065">
    <property type="entry name" value="GAF"/>
    <property type="match status" value="1"/>
</dbReference>
<dbReference type="InterPro" id="IPR000160">
    <property type="entry name" value="GGDEF_dom"/>
</dbReference>
<dbReference type="AlphaFoldDB" id="A0A2S6IE68"/>
<dbReference type="PROSITE" id="PS50883">
    <property type="entry name" value="EAL"/>
    <property type="match status" value="1"/>
</dbReference>
<dbReference type="InterPro" id="IPR001633">
    <property type="entry name" value="EAL_dom"/>
</dbReference>
<dbReference type="PANTHER" id="PTHR33121:SF70">
    <property type="entry name" value="SIGNALING PROTEIN YKOW"/>
    <property type="match status" value="1"/>
</dbReference>
<evidence type="ECO:0000256" key="1">
    <source>
        <dbReference type="SAM" id="Phobius"/>
    </source>
</evidence>
<protein>
    <submittedName>
        <fullName evidence="4">Diguanylate cyclase (GGDEF)-like protein</fullName>
    </submittedName>
</protein>
<dbReference type="Gene3D" id="3.30.450.40">
    <property type="match status" value="1"/>
</dbReference>
<dbReference type="CDD" id="cd01949">
    <property type="entry name" value="GGDEF"/>
    <property type="match status" value="1"/>
</dbReference>
<dbReference type="InterPro" id="IPR050706">
    <property type="entry name" value="Cyclic-di-GMP_PDE-like"/>
</dbReference>
<gene>
    <name evidence="4" type="ORF">CLV92_11484</name>
</gene>
<feature type="transmembrane region" description="Helical" evidence="1">
    <location>
        <begin position="40"/>
        <end position="62"/>
    </location>
</feature>
<dbReference type="Gene3D" id="3.30.70.270">
    <property type="match status" value="1"/>
</dbReference>
<evidence type="ECO:0000259" key="3">
    <source>
        <dbReference type="PROSITE" id="PS50887"/>
    </source>
</evidence>
<dbReference type="EMBL" id="PTJD01000014">
    <property type="protein sequence ID" value="PPK92483.1"/>
    <property type="molecule type" value="Genomic_DNA"/>
</dbReference>
<dbReference type="InterPro" id="IPR029016">
    <property type="entry name" value="GAF-like_dom_sf"/>
</dbReference>
<feature type="transmembrane region" description="Helical" evidence="1">
    <location>
        <begin position="186"/>
        <end position="207"/>
    </location>
</feature>
<dbReference type="Proteomes" id="UP000239485">
    <property type="component" value="Unassembled WGS sequence"/>
</dbReference>
<feature type="domain" description="GGDEF" evidence="3">
    <location>
        <begin position="436"/>
        <end position="569"/>
    </location>
</feature>
<dbReference type="PROSITE" id="PS50887">
    <property type="entry name" value="GGDEF"/>
    <property type="match status" value="1"/>
</dbReference>
<reference evidence="4 5" key="1">
    <citation type="submission" date="2018-02" db="EMBL/GenBank/DDBJ databases">
        <title>Genomic Encyclopedia of Archaeal and Bacterial Type Strains, Phase II (KMG-II): from individual species to whole genera.</title>
        <authorList>
            <person name="Goeker M."/>
        </authorList>
    </citation>
    <scope>NUCLEOTIDE SEQUENCE [LARGE SCALE GENOMIC DNA]</scope>
    <source>
        <strain evidence="4 5">DSM 22857</strain>
    </source>
</reference>
<dbReference type="InterPro" id="IPR035919">
    <property type="entry name" value="EAL_sf"/>
</dbReference>
<keyword evidence="1" id="KW-1133">Transmembrane helix</keyword>
<proteinExistence type="predicted"/>
<dbReference type="Pfam" id="PF00990">
    <property type="entry name" value="GGDEF"/>
    <property type="match status" value="1"/>
</dbReference>
<dbReference type="OrthoDB" id="23692at2"/>
<dbReference type="InterPro" id="IPR043128">
    <property type="entry name" value="Rev_trsase/Diguanyl_cyclase"/>
</dbReference>
<dbReference type="GO" id="GO:0071111">
    <property type="term" value="F:cyclic-guanylate-specific phosphodiesterase activity"/>
    <property type="evidence" value="ECO:0007669"/>
    <property type="project" value="InterPro"/>
</dbReference>